<dbReference type="GO" id="GO:0015938">
    <property type="term" value="P:coenzyme A catabolic process"/>
    <property type="evidence" value="ECO:0007669"/>
    <property type="project" value="TreeGrafter"/>
</dbReference>
<organism evidence="2 3">
    <name type="scientific">Heliocybe sulcata</name>
    <dbReference type="NCBI Taxonomy" id="5364"/>
    <lineage>
        <taxon>Eukaryota</taxon>
        <taxon>Fungi</taxon>
        <taxon>Dikarya</taxon>
        <taxon>Basidiomycota</taxon>
        <taxon>Agaricomycotina</taxon>
        <taxon>Agaricomycetes</taxon>
        <taxon>Gloeophyllales</taxon>
        <taxon>Gloeophyllaceae</taxon>
        <taxon>Heliocybe</taxon>
    </lineage>
</organism>
<dbReference type="SUPFAM" id="SSF55811">
    <property type="entry name" value="Nudix"/>
    <property type="match status" value="1"/>
</dbReference>
<evidence type="ECO:0000313" key="3">
    <source>
        <dbReference type="Proteomes" id="UP000305948"/>
    </source>
</evidence>
<reference evidence="2 3" key="1">
    <citation type="journal article" date="2019" name="Nat. Ecol. Evol.">
        <title>Megaphylogeny resolves global patterns of mushroom evolution.</title>
        <authorList>
            <person name="Varga T."/>
            <person name="Krizsan K."/>
            <person name="Foldi C."/>
            <person name="Dima B."/>
            <person name="Sanchez-Garcia M."/>
            <person name="Sanchez-Ramirez S."/>
            <person name="Szollosi G.J."/>
            <person name="Szarkandi J.G."/>
            <person name="Papp V."/>
            <person name="Albert L."/>
            <person name="Andreopoulos W."/>
            <person name="Angelini C."/>
            <person name="Antonin V."/>
            <person name="Barry K.W."/>
            <person name="Bougher N.L."/>
            <person name="Buchanan P."/>
            <person name="Buyck B."/>
            <person name="Bense V."/>
            <person name="Catcheside P."/>
            <person name="Chovatia M."/>
            <person name="Cooper J."/>
            <person name="Damon W."/>
            <person name="Desjardin D."/>
            <person name="Finy P."/>
            <person name="Geml J."/>
            <person name="Haridas S."/>
            <person name="Hughes K."/>
            <person name="Justo A."/>
            <person name="Karasinski D."/>
            <person name="Kautmanova I."/>
            <person name="Kiss B."/>
            <person name="Kocsube S."/>
            <person name="Kotiranta H."/>
            <person name="LaButti K.M."/>
            <person name="Lechner B.E."/>
            <person name="Liimatainen K."/>
            <person name="Lipzen A."/>
            <person name="Lukacs Z."/>
            <person name="Mihaltcheva S."/>
            <person name="Morgado L.N."/>
            <person name="Niskanen T."/>
            <person name="Noordeloos M.E."/>
            <person name="Ohm R.A."/>
            <person name="Ortiz-Santana B."/>
            <person name="Ovrebo C."/>
            <person name="Racz N."/>
            <person name="Riley R."/>
            <person name="Savchenko A."/>
            <person name="Shiryaev A."/>
            <person name="Soop K."/>
            <person name="Spirin V."/>
            <person name="Szebenyi C."/>
            <person name="Tomsovsky M."/>
            <person name="Tulloss R.E."/>
            <person name="Uehling J."/>
            <person name="Grigoriev I.V."/>
            <person name="Vagvolgyi C."/>
            <person name="Papp T."/>
            <person name="Martin F.M."/>
            <person name="Miettinen O."/>
            <person name="Hibbett D.S."/>
            <person name="Nagy L.G."/>
        </authorList>
    </citation>
    <scope>NUCLEOTIDE SEQUENCE [LARGE SCALE GENOMIC DNA]</scope>
    <source>
        <strain evidence="2 3">OMC1185</strain>
    </source>
</reference>
<proteinExistence type="predicted"/>
<dbReference type="Pfam" id="PF00293">
    <property type="entry name" value="NUDIX"/>
    <property type="match status" value="1"/>
</dbReference>
<dbReference type="EMBL" id="ML213515">
    <property type="protein sequence ID" value="TFK49521.1"/>
    <property type="molecule type" value="Genomic_DNA"/>
</dbReference>
<accession>A0A5C3N6X0</accession>
<dbReference type="OrthoDB" id="10260614at2759"/>
<dbReference type="Gene3D" id="3.90.79.10">
    <property type="entry name" value="Nucleoside Triphosphate Pyrophosphohydrolase"/>
    <property type="match status" value="1"/>
</dbReference>
<protein>
    <recommendedName>
        <fullName evidence="1">Nudix hydrolase domain-containing protein</fullName>
    </recommendedName>
</protein>
<dbReference type="Proteomes" id="UP000305948">
    <property type="component" value="Unassembled WGS sequence"/>
</dbReference>
<name>A0A5C3N6X0_9AGAM</name>
<dbReference type="STRING" id="5364.A0A5C3N6X0"/>
<dbReference type="PANTHER" id="PTHR12992">
    <property type="entry name" value="NUDIX HYDROLASE"/>
    <property type="match status" value="1"/>
</dbReference>
<dbReference type="PANTHER" id="PTHR12992:SF45">
    <property type="entry name" value="NUDIX HYDROLASE DOMAIN-CONTAINING PROTEIN"/>
    <property type="match status" value="1"/>
</dbReference>
<dbReference type="AlphaFoldDB" id="A0A5C3N6X0"/>
<dbReference type="CDD" id="cd03426">
    <property type="entry name" value="NUDIX_CoAse_Nudt7"/>
    <property type="match status" value="1"/>
</dbReference>
<dbReference type="InterPro" id="IPR015797">
    <property type="entry name" value="NUDIX_hydrolase-like_dom_sf"/>
</dbReference>
<gene>
    <name evidence="2" type="ORF">OE88DRAFT_1662001</name>
</gene>
<feature type="domain" description="Nudix hydrolase" evidence="1">
    <location>
        <begin position="15"/>
        <end position="152"/>
    </location>
</feature>
<keyword evidence="3" id="KW-1185">Reference proteome</keyword>
<dbReference type="InterPro" id="IPR000086">
    <property type="entry name" value="NUDIX_hydrolase_dom"/>
</dbReference>
<sequence>MNARKQTCPTSYPSTKLAAVLVLLFERAGELRVLLTTRSKSLRSHPGQTALPGGKVDPTDVDIIATAFREANEEVGLPLDCPDIYTLCLLRPFLSSSKLFVTPVVAFLTEPSVLEDLKANPTEVDCIFSHPLEAILDPSIARKEPLVPIGSEHWPYEVELHSTTDTVLSWLNDATYRMHRFRSSASPIKGLTSEILTATAEIAFARPPTYERYAGGQIKEFAMLYRTLKDAGISSQTLTAASTPASGAVTPV</sequence>
<evidence type="ECO:0000259" key="1">
    <source>
        <dbReference type="PROSITE" id="PS51462"/>
    </source>
</evidence>
<dbReference type="GO" id="GO:0010945">
    <property type="term" value="F:coenzyme A diphosphatase activity"/>
    <property type="evidence" value="ECO:0007669"/>
    <property type="project" value="InterPro"/>
</dbReference>
<evidence type="ECO:0000313" key="2">
    <source>
        <dbReference type="EMBL" id="TFK49521.1"/>
    </source>
</evidence>
<dbReference type="InterPro" id="IPR045121">
    <property type="entry name" value="CoAse"/>
</dbReference>
<dbReference type="PROSITE" id="PS51462">
    <property type="entry name" value="NUDIX"/>
    <property type="match status" value="1"/>
</dbReference>